<keyword evidence="3" id="KW-0808">Transferase</keyword>
<feature type="transmembrane region" description="Helical" evidence="1">
    <location>
        <begin position="417"/>
        <end position="435"/>
    </location>
</feature>
<dbReference type="EMBL" id="CACRYJ010000060">
    <property type="protein sequence ID" value="VZO39599.1"/>
    <property type="molecule type" value="Genomic_DNA"/>
</dbReference>
<feature type="transmembrane region" description="Helical" evidence="1">
    <location>
        <begin position="197"/>
        <end position="217"/>
    </location>
</feature>
<feature type="transmembrane region" description="Helical" evidence="1">
    <location>
        <begin position="100"/>
        <end position="121"/>
    </location>
</feature>
<evidence type="ECO:0000313" key="4">
    <source>
        <dbReference type="Proteomes" id="UP000419743"/>
    </source>
</evidence>
<sequence length="453" mass="47086">MTATFDPPVLAPAASPPPTRDLFVDVLRLFAIALVVAQHWLMPVIDYSDGHLVTSNALTVPGGWVVTWISQVMPLIFFAGGAATAMSLRRRSTGADRAWVAARLLRLAIPVLGLAALWLPLPHLMLALGMPAEPVSVGARLVGALLWFLGAYVLITLLSPALVRLADALRGRELIGFAAVAIAVDVLRFSFGAPDVLGYLNVIAVWGAVHQVGIHYGHGRLRGIRGLRAVALGAFGFAAAALAVGFGPYPLSMVGLPGDPMSNMNPPTAVLLALAVGQLGLALAVRDQIAAWAARPRVAAVVGRLSGSAMTVYLWHTPALVLVAGVAVIALGRDTPDPLSAEWFDGVTAWVAVLGLVLAVAMTVFSRLERVRLPRLVATDVGAGRLLTAGLLVGAGVLALTIGGFRPETLWDATGPLVAVASITAGVLLLLASAARRPGSRWSSVARTGKVAS</sequence>
<keyword evidence="4" id="KW-1185">Reference proteome</keyword>
<dbReference type="GO" id="GO:0016747">
    <property type="term" value="F:acyltransferase activity, transferring groups other than amino-acyl groups"/>
    <property type="evidence" value="ECO:0007669"/>
    <property type="project" value="InterPro"/>
</dbReference>
<gene>
    <name evidence="3" type="ORF">HALOF300_04293</name>
</gene>
<feature type="transmembrane region" description="Helical" evidence="1">
    <location>
        <begin position="229"/>
        <end position="249"/>
    </location>
</feature>
<reference evidence="3 4" key="1">
    <citation type="submission" date="2019-11" db="EMBL/GenBank/DDBJ databases">
        <authorList>
            <person name="Criscuolo A."/>
        </authorList>
    </citation>
    <scope>NUCLEOTIDE SEQUENCE [LARGE SCALE GENOMIC DNA]</scope>
    <source>
        <strain evidence="3">CIP111667</strain>
    </source>
</reference>
<proteinExistence type="predicted"/>
<feature type="transmembrane region" description="Helical" evidence="1">
    <location>
        <begin position="269"/>
        <end position="285"/>
    </location>
</feature>
<feature type="transmembrane region" description="Helical" evidence="1">
    <location>
        <begin position="65"/>
        <end position="88"/>
    </location>
</feature>
<feature type="transmembrane region" description="Helical" evidence="1">
    <location>
        <begin position="141"/>
        <end position="162"/>
    </location>
</feature>
<dbReference type="InterPro" id="IPR002656">
    <property type="entry name" value="Acyl_transf_3_dom"/>
</dbReference>
<feature type="transmembrane region" description="Helical" evidence="1">
    <location>
        <begin position="174"/>
        <end position="191"/>
    </location>
</feature>
<keyword evidence="1" id="KW-0472">Membrane</keyword>
<dbReference type="AlphaFoldDB" id="A0A7M4DQ55"/>
<keyword evidence="1" id="KW-1133">Transmembrane helix</keyword>
<evidence type="ECO:0000259" key="2">
    <source>
        <dbReference type="Pfam" id="PF01757"/>
    </source>
</evidence>
<dbReference type="Pfam" id="PF01757">
    <property type="entry name" value="Acyl_transf_3"/>
    <property type="match status" value="1"/>
</dbReference>
<organism evidence="3 4">
    <name type="scientific">Occultella aeris</name>
    <dbReference type="NCBI Taxonomy" id="2761496"/>
    <lineage>
        <taxon>Bacteria</taxon>
        <taxon>Bacillati</taxon>
        <taxon>Actinomycetota</taxon>
        <taxon>Actinomycetes</taxon>
        <taxon>Micrococcales</taxon>
        <taxon>Ruaniaceae</taxon>
        <taxon>Occultella</taxon>
    </lineage>
</organism>
<feature type="domain" description="Acyltransferase 3" evidence="2">
    <location>
        <begin position="22"/>
        <end position="363"/>
    </location>
</feature>
<comment type="caution">
    <text evidence="3">The sequence shown here is derived from an EMBL/GenBank/DDBJ whole genome shotgun (WGS) entry which is preliminary data.</text>
</comment>
<accession>A0A7M4DQ55</accession>
<keyword evidence="1" id="KW-0812">Transmembrane</keyword>
<feature type="transmembrane region" description="Helical" evidence="1">
    <location>
        <begin position="343"/>
        <end position="365"/>
    </location>
</feature>
<feature type="transmembrane region" description="Helical" evidence="1">
    <location>
        <begin position="312"/>
        <end position="331"/>
    </location>
</feature>
<feature type="transmembrane region" description="Helical" evidence="1">
    <location>
        <begin position="386"/>
        <end position="405"/>
    </location>
</feature>
<protein>
    <submittedName>
        <fullName evidence="3">Acyltransferase family protein</fullName>
    </submittedName>
</protein>
<dbReference type="Proteomes" id="UP000419743">
    <property type="component" value="Unassembled WGS sequence"/>
</dbReference>
<evidence type="ECO:0000313" key="3">
    <source>
        <dbReference type="EMBL" id="VZO39599.1"/>
    </source>
</evidence>
<name>A0A7M4DQ55_9MICO</name>
<evidence type="ECO:0000256" key="1">
    <source>
        <dbReference type="SAM" id="Phobius"/>
    </source>
</evidence>
<keyword evidence="3" id="KW-0012">Acyltransferase</keyword>
<dbReference type="RefSeq" id="WP_156742905.1">
    <property type="nucleotide sequence ID" value="NZ_CACRYJ010000060.1"/>
</dbReference>